<protein>
    <submittedName>
        <fullName evidence="2">Oidioi.mRNA.OKI2018_I69.PAR.g8889.t1.cds</fullName>
    </submittedName>
</protein>
<feature type="transmembrane region" description="Helical" evidence="1">
    <location>
        <begin position="40"/>
        <end position="65"/>
    </location>
</feature>
<keyword evidence="1" id="KW-0472">Membrane</keyword>
<keyword evidence="3" id="KW-1185">Reference proteome</keyword>
<dbReference type="EMBL" id="OU015568">
    <property type="protein sequence ID" value="CAG5078067.1"/>
    <property type="molecule type" value="Genomic_DNA"/>
</dbReference>
<keyword evidence="1" id="KW-1133">Transmembrane helix</keyword>
<evidence type="ECO:0000256" key="1">
    <source>
        <dbReference type="SAM" id="Phobius"/>
    </source>
</evidence>
<name>A0ABN7RMB0_OIKDI</name>
<keyword evidence="1" id="KW-0812">Transmembrane</keyword>
<gene>
    <name evidence="2" type="ORF">OKIOD_LOCUS447</name>
</gene>
<organism evidence="2 3">
    <name type="scientific">Oikopleura dioica</name>
    <name type="common">Tunicate</name>
    <dbReference type="NCBI Taxonomy" id="34765"/>
    <lineage>
        <taxon>Eukaryota</taxon>
        <taxon>Metazoa</taxon>
        <taxon>Chordata</taxon>
        <taxon>Tunicata</taxon>
        <taxon>Appendicularia</taxon>
        <taxon>Copelata</taxon>
        <taxon>Oikopleuridae</taxon>
        <taxon>Oikopleura</taxon>
    </lineage>
</organism>
<accession>A0ABN7RMB0</accession>
<evidence type="ECO:0000313" key="3">
    <source>
        <dbReference type="Proteomes" id="UP001158576"/>
    </source>
</evidence>
<proteinExistence type="predicted"/>
<dbReference type="Proteomes" id="UP001158576">
    <property type="component" value="Chromosome PAR"/>
</dbReference>
<reference evidence="2 3" key="1">
    <citation type="submission" date="2021-04" db="EMBL/GenBank/DDBJ databases">
        <authorList>
            <person name="Bliznina A."/>
        </authorList>
    </citation>
    <scope>NUCLEOTIDE SEQUENCE [LARGE SCALE GENOMIC DNA]</scope>
</reference>
<sequence length="90" mass="10626">MFYYNEEVYFVTMNMTVIEYEIEPPPKKRDLLFEFVGSNAMLFGILIGLSFVTMTAIISLTVWNYRKEKRKIRSRQLITSENTTINTISE</sequence>
<evidence type="ECO:0000313" key="2">
    <source>
        <dbReference type="EMBL" id="CAG5078067.1"/>
    </source>
</evidence>